<gene>
    <name evidence="11" type="ORF">MSYG_2044</name>
</gene>
<dbReference type="OMA" id="RVQSEMM"/>
<keyword evidence="5" id="KW-0653">Protein transport</keyword>
<dbReference type="GO" id="GO:0006890">
    <property type="term" value="P:retrograde vesicle-mediated transport, Golgi to endoplasmic reticulum"/>
    <property type="evidence" value="ECO:0007669"/>
    <property type="project" value="TreeGrafter"/>
</dbReference>
<sequence>MPPTVPPVVDETGAFRELLKSQAASPTNGPKNHEMDPAMVKQREAASLWTNEAYTVRRHIVSLFNFLSMIRRPYLNVTSKGKRSTGSETNDINSANTSQDAFSKWQHNTSLTEAERDEVDFQVKLVVKQCLDRVQELEHGETLRFNALEKALTRAGITSLSPLNLLQNSSLNKQRAASNALHAHHMAITQYLSEQLAHASSVQAMLQQRRVAAQRQRYENLADSAKVSSHNSQAGFSEEILRGSIGTMGDRGVDVADELSQEQLHMFEEEASALVESLQADLAAVQHAEQQLQDISALQTRIVQHLQEQNEHIDTLLTEAGSHGEQVTRGNQQLQKAKERNRQANRWLSIFFLISGLVLLFMHYLD</sequence>
<keyword evidence="12" id="KW-1185">Reference proteome</keyword>
<keyword evidence="8 9" id="KW-0472">Membrane</keyword>
<keyword evidence="4 9" id="KW-0812">Transmembrane</keyword>
<dbReference type="STRING" id="1230383.A0A1M8A5F3"/>
<evidence type="ECO:0000256" key="2">
    <source>
        <dbReference type="ARBA" id="ARBA00009063"/>
    </source>
</evidence>
<evidence type="ECO:0000256" key="5">
    <source>
        <dbReference type="ARBA" id="ARBA00022927"/>
    </source>
</evidence>
<dbReference type="GO" id="GO:0015031">
    <property type="term" value="P:protein transport"/>
    <property type="evidence" value="ECO:0007669"/>
    <property type="project" value="UniProtKB-KW"/>
</dbReference>
<dbReference type="GO" id="GO:0031201">
    <property type="term" value="C:SNARE complex"/>
    <property type="evidence" value="ECO:0007669"/>
    <property type="project" value="TreeGrafter"/>
</dbReference>
<protein>
    <submittedName>
        <fullName evidence="11">Similar to S.cerevisiae protein UFE1 (t-SNARE protein required for retrograde vesicular traffic)</fullName>
    </submittedName>
</protein>
<evidence type="ECO:0000256" key="1">
    <source>
        <dbReference type="ARBA" id="ARBA00004211"/>
    </source>
</evidence>
<proteinExistence type="inferred from homology"/>
<feature type="transmembrane region" description="Helical" evidence="9">
    <location>
        <begin position="347"/>
        <end position="365"/>
    </location>
</feature>
<comment type="similarity">
    <text evidence="2">Belongs to the syntaxin family.</text>
</comment>
<dbReference type="PANTHER" id="PTHR15959:SF0">
    <property type="entry name" value="SYNTAXIN-18"/>
    <property type="match status" value="1"/>
</dbReference>
<evidence type="ECO:0000256" key="6">
    <source>
        <dbReference type="ARBA" id="ARBA00022989"/>
    </source>
</evidence>
<evidence type="ECO:0000256" key="9">
    <source>
        <dbReference type="SAM" id="Phobius"/>
    </source>
</evidence>
<dbReference type="OrthoDB" id="342981at2759"/>
<evidence type="ECO:0000256" key="4">
    <source>
        <dbReference type="ARBA" id="ARBA00022692"/>
    </source>
</evidence>
<comment type="subcellular location">
    <subcellularLocation>
        <location evidence="1">Membrane</location>
        <topology evidence="1">Single-pass type IV membrane protein</topology>
    </subcellularLocation>
</comment>
<name>A0A1M8A5F3_MALS4</name>
<organism evidence="11 12">
    <name type="scientific">Malassezia sympodialis (strain ATCC 42132)</name>
    <name type="common">Atopic eczema-associated yeast</name>
    <dbReference type="NCBI Taxonomy" id="1230383"/>
    <lineage>
        <taxon>Eukaryota</taxon>
        <taxon>Fungi</taxon>
        <taxon>Dikarya</taxon>
        <taxon>Basidiomycota</taxon>
        <taxon>Ustilaginomycotina</taxon>
        <taxon>Malasseziomycetes</taxon>
        <taxon>Malasseziales</taxon>
        <taxon>Malasseziaceae</taxon>
        <taxon>Malassezia</taxon>
    </lineage>
</organism>
<evidence type="ECO:0000256" key="7">
    <source>
        <dbReference type="ARBA" id="ARBA00023054"/>
    </source>
</evidence>
<reference evidence="12" key="1">
    <citation type="journal article" date="2017" name="Nucleic Acids Res.">
        <title>Proteogenomics produces comprehensive and highly accurate protein-coding gene annotation in a complete genome assembly of Malassezia sympodialis.</title>
        <authorList>
            <person name="Zhu Y."/>
            <person name="Engstroem P.G."/>
            <person name="Tellgren-Roth C."/>
            <person name="Baudo C.D."/>
            <person name="Kennell J.C."/>
            <person name="Sun S."/>
            <person name="Billmyre R.B."/>
            <person name="Schroeder M.S."/>
            <person name="Andersson A."/>
            <person name="Holm T."/>
            <person name="Sigurgeirsson B."/>
            <person name="Wu G."/>
            <person name="Sankaranarayanan S.R."/>
            <person name="Siddharthan R."/>
            <person name="Sanyal K."/>
            <person name="Lundeberg J."/>
            <person name="Nystedt B."/>
            <person name="Boekhout T."/>
            <person name="Dawson T.L. Jr."/>
            <person name="Heitman J."/>
            <person name="Scheynius A."/>
            <person name="Lehtioe J."/>
        </authorList>
    </citation>
    <scope>NUCLEOTIDE SEQUENCE [LARGE SCALE GENOMIC DNA]</scope>
    <source>
        <strain evidence="12">ATCC 42132</strain>
    </source>
</reference>
<dbReference type="EMBL" id="LT671823">
    <property type="protein sequence ID" value="SHO77702.1"/>
    <property type="molecule type" value="Genomic_DNA"/>
</dbReference>
<evidence type="ECO:0000256" key="8">
    <source>
        <dbReference type="ARBA" id="ARBA00023136"/>
    </source>
</evidence>
<keyword evidence="3" id="KW-0813">Transport</keyword>
<dbReference type="VEuPathDB" id="FungiDB:MSYG_2044"/>
<evidence type="ECO:0000256" key="3">
    <source>
        <dbReference type="ARBA" id="ARBA00022448"/>
    </source>
</evidence>
<evidence type="ECO:0000313" key="12">
    <source>
        <dbReference type="Proteomes" id="UP000186303"/>
    </source>
</evidence>
<dbReference type="AlphaFoldDB" id="A0A1M8A5F3"/>
<keyword evidence="6 9" id="KW-1133">Transmembrane helix</keyword>
<accession>A0A1M8A5F3</accession>
<dbReference type="InterPro" id="IPR019529">
    <property type="entry name" value="Syntaxin-18_N"/>
</dbReference>
<dbReference type="Gene3D" id="1.20.5.110">
    <property type="match status" value="1"/>
</dbReference>
<dbReference type="PANTHER" id="PTHR15959">
    <property type="entry name" value="SYNTAXIN-18"/>
    <property type="match status" value="1"/>
</dbReference>
<feature type="domain" description="SNARE-complex protein Syntaxin-18 N-terminal" evidence="10">
    <location>
        <begin position="10"/>
        <end position="92"/>
    </location>
</feature>
<evidence type="ECO:0000313" key="11">
    <source>
        <dbReference type="EMBL" id="SHO77702.1"/>
    </source>
</evidence>
<dbReference type="Pfam" id="PF10496">
    <property type="entry name" value="Syntaxin-18_N"/>
    <property type="match status" value="1"/>
</dbReference>
<keyword evidence="7" id="KW-0175">Coiled coil</keyword>
<evidence type="ECO:0000259" key="10">
    <source>
        <dbReference type="Pfam" id="PF10496"/>
    </source>
</evidence>
<dbReference type="Proteomes" id="UP000186303">
    <property type="component" value="Chromosome 3"/>
</dbReference>
<dbReference type="GO" id="GO:0005783">
    <property type="term" value="C:endoplasmic reticulum"/>
    <property type="evidence" value="ECO:0007669"/>
    <property type="project" value="TreeGrafter"/>
</dbReference>